<dbReference type="RefSeq" id="WP_000349509.1">
    <property type="nucleotide sequence ID" value="NZ_AP017610.1"/>
</dbReference>
<dbReference type="Pfam" id="PF07278">
    <property type="entry name" value="DUF1441"/>
    <property type="match status" value="1"/>
</dbReference>
<dbReference type="EMBL" id="AASSGK010000050">
    <property type="protein sequence ID" value="EFG2163428.1"/>
    <property type="molecule type" value="Genomic_DNA"/>
</dbReference>
<reference evidence="3 8" key="4">
    <citation type="submission" date="2020-02" db="EMBL/GenBank/DDBJ databases">
        <authorList>
            <consortium name="PulseNet: The National Subtyping Network for Foodborne Disease Surveillance"/>
            <person name="Tarr C.L."/>
            <person name="Trees E."/>
            <person name="Katz L.S."/>
            <person name="Carleton-Romer H.A."/>
            <person name="Stroika S."/>
            <person name="Kucerova Z."/>
            <person name="Roache K.F."/>
            <person name="Sabol A.L."/>
            <person name="Besser J."/>
            <person name="Gerner-Smidt P."/>
        </authorList>
    </citation>
    <scope>NUCLEOTIDE SEQUENCE [LARGE SCALE GENOMIC DNA]</scope>
    <source>
        <strain evidence="3 8">PNUSAE002719</strain>
    </source>
</reference>
<gene>
    <name evidence="3" type="ORF">A5U30_000748</name>
    <name evidence="2" type="ORF">BRV02_004573</name>
    <name evidence="1" type="ORF">FPS11_12340</name>
    <name evidence="4" type="ORF">HIE29_003543</name>
    <name evidence="5" type="ORF">JNA65_24055</name>
</gene>
<evidence type="ECO:0000313" key="7">
    <source>
        <dbReference type="Proteomes" id="UP000543252"/>
    </source>
</evidence>
<dbReference type="Proteomes" id="UP000534332">
    <property type="component" value="Unassembled WGS sequence"/>
</dbReference>
<dbReference type="EMBL" id="AASFMQ010000014">
    <property type="protein sequence ID" value="EFB3615713.1"/>
    <property type="molecule type" value="Genomic_DNA"/>
</dbReference>
<dbReference type="EMBL" id="DABCJL010000008">
    <property type="protein sequence ID" value="HAH7770075.1"/>
    <property type="molecule type" value="Genomic_DNA"/>
</dbReference>
<reference evidence="5 9" key="6">
    <citation type="submission" date="2021-01" db="EMBL/GenBank/DDBJ databases">
        <title>Genomes of Escherichia coli STEC strains from raw meat-based diets for companion animals.</title>
        <authorList>
            <person name="Stevens M.J.A."/>
            <person name="Stephan R."/>
        </authorList>
    </citation>
    <scope>NUCLEOTIDE SEQUENCE [LARGE SCALE GENOMIC DNA]</scope>
    <source>
        <strain evidence="5 9">LSC1-58</strain>
    </source>
</reference>
<evidence type="ECO:0000313" key="8">
    <source>
        <dbReference type="Proteomes" id="UP000555763"/>
    </source>
</evidence>
<evidence type="ECO:0000313" key="1">
    <source>
        <dbReference type="EMBL" id="EFB3615713.1"/>
    </source>
</evidence>
<name>A0A0D8VXC7_ECOLX</name>
<dbReference type="AlphaFoldDB" id="A0A0D8VXC7"/>
<evidence type="ECO:0000313" key="6">
    <source>
        <dbReference type="Proteomes" id="UP000534332"/>
    </source>
</evidence>
<dbReference type="EMBL" id="JAETYZ010000047">
    <property type="protein sequence ID" value="MBL6236939.1"/>
    <property type="molecule type" value="Genomic_DNA"/>
</dbReference>
<proteinExistence type="predicted"/>
<evidence type="ECO:0000313" key="3">
    <source>
        <dbReference type="EMBL" id="EFM8153175.1"/>
    </source>
</evidence>
<evidence type="ECO:0000313" key="2">
    <source>
        <dbReference type="EMBL" id="EFG2163428.1"/>
    </source>
</evidence>
<organism evidence="1 7">
    <name type="scientific">Escherichia coli</name>
    <dbReference type="NCBI Taxonomy" id="562"/>
    <lineage>
        <taxon>Bacteria</taxon>
        <taxon>Pseudomonadati</taxon>
        <taxon>Pseudomonadota</taxon>
        <taxon>Gammaproteobacteria</taxon>
        <taxon>Enterobacterales</taxon>
        <taxon>Enterobacteriaceae</taxon>
        <taxon>Escherichia</taxon>
    </lineage>
</organism>
<evidence type="ECO:0000313" key="4">
    <source>
        <dbReference type="EMBL" id="HAH7770075.1"/>
    </source>
</evidence>
<dbReference type="InterPro" id="IPR009901">
    <property type="entry name" value="Phage_VT1-Sakai_H0025"/>
</dbReference>
<dbReference type="OMA" id="FWQAENE"/>
<sequence>MDHELKNLVLNINQLAALSGLHRQTVVARLKNIRPAGGHDKLKLYRLTDILTEFMGLPPPVAEGEMDPHERKAWYQSERERLKFEQETAQLIPASDVRREFAIWAKAVVQVLETLPDILERDCGLQPAAVSRVQSIIDDLRDQIALRVTEAGADDEEELQQEE</sequence>
<dbReference type="EMBL" id="AATLZG010000004">
    <property type="protein sequence ID" value="EFM8153175.1"/>
    <property type="molecule type" value="Genomic_DNA"/>
</dbReference>
<dbReference type="Proteomes" id="UP000843571">
    <property type="component" value="Unassembled WGS sequence"/>
</dbReference>
<dbReference type="Proteomes" id="UP000615017">
    <property type="component" value="Unassembled WGS sequence"/>
</dbReference>
<dbReference type="Proteomes" id="UP000555763">
    <property type="component" value="Unassembled WGS sequence"/>
</dbReference>
<dbReference type="Proteomes" id="UP000543252">
    <property type="component" value="Unassembled WGS sequence"/>
</dbReference>
<dbReference type="GeneID" id="75058967"/>
<reference evidence="1 7" key="2">
    <citation type="submission" date="2019-07" db="EMBL/GenBank/DDBJ databases">
        <authorList>
            <consortium name="GenomeTrakr network: Whole genome sequencing for foodborne pathogen traceback"/>
        </authorList>
    </citation>
    <scope>NUCLEOTIDE SEQUENCE [LARGE SCALE GENOMIC DNA]</scope>
    <source>
        <strain evidence="1 7">PSU-1859</strain>
    </source>
</reference>
<accession>A0A0D8VXC7</accession>
<comment type="caution">
    <text evidence="1">The sequence shown here is derived from an EMBL/GenBank/DDBJ whole genome shotgun (WGS) entry which is preliminary data.</text>
</comment>
<reference evidence="4" key="3">
    <citation type="submission" date="2020-01" db="EMBL/GenBank/DDBJ databases">
        <authorList>
            <consortium name="NCBI Pathogen Detection Project"/>
        </authorList>
    </citation>
    <scope>NUCLEOTIDE SEQUENCE</scope>
    <source>
        <strain evidence="4">C0382</strain>
    </source>
</reference>
<reference evidence="2 6" key="5">
    <citation type="submission" date="2020-02" db="EMBL/GenBank/DDBJ databases">
        <authorList>
            <person name="Ashton P.M."/>
            <person name="Dallman T."/>
            <person name="Nair S."/>
            <person name="De Pinna E."/>
            <person name="Peters T."/>
            <person name="Grant K."/>
        </authorList>
    </citation>
    <scope>NUCLEOTIDE SEQUENCE [LARGE SCALE GENOMIC DNA]</scope>
    <source>
        <strain evidence="2 6">188143</strain>
    </source>
</reference>
<reference evidence="4" key="1">
    <citation type="journal article" date="2018" name="Genome Biol.">
        <title>SKESA: strategic k-mer extension for scrupulous assemblies.</title>
        <authorList>
            <person name="Souvorov A."/>
            <person name="Agarwala R."/>
            <person name="Lipman D.J."/>
        </authorList>
    </citation>
    <scope>NUCLEOTIDE SEQUENCE [LARGE SCALE GENOMIC DNA]</scope>
    <source>
        <strain evidence="4">C0382</strain>
    </source>
</reference>
<evidence type="ECO:0000313" key="9">
    <source>
        <dbReference type="Proteomes" id="UP000615017"/>
    </source>
</evidence>
<evidence type="ECO:0000313" key="5">
    <source>
        <dbReference type="EMBL" id="MBL6236939.1"/>
    </source>
</evidence>
<protein>
    <submittedName>
        <fullName evidence="1">DUF1441 family protein</fullName>
    </submittedName>
</protein>